<gene>
    <name evidence="1" type="ORF">TorRG33x02_247240</name>
</gene>
<proteinExistence type="predicted"/>
<organism evidence="1 2">
    <name type="scientific">Trema orientale</name>
    <name type="common">Charcoal tree</name>
    <name type="synonym">Celtis orientalis</name>
    <dbReference type="NCBI Taxonomy" id="63057"/>
    <lineage>
        <taxon>Eukaryota</taxon>
        <taxon>Viridiplantae</taxon>
        <taxon>Streptophyta</taxon>
        <taxon>Embryophyta</taxon>
        <taxon>Tracheophyta</taxon>
        <taxon>Spermatophyta</taxon>
        <taxon>Magnoliopsida</taxon>
        <taxon>eudicotyledons</taxon>
        <taxon>Gunneridae</taxon>
        <taxon>Pentapetalae</taxon>
        <taxon>rosids</taxon>
        <taxon>fabids</taxon>
        <taxon>Rosales</taxon>
        <taxon>Cannabaceae</taxon>
        <taxon>Trema</taxon>
    </lineage>
</organism>
<keyword evidence="2" id="KW-1185">Reference proteome</keyword>
<dbReference type="AlphaFoldDB" id="A0A2P5DMD1"/>
<dbReference type="InParanoid" id="A0A2P5DMD1"/>
<sequence length="61" mass="6909">MLQLCRNVIERWSNHVDKSSSEGGFPTPSKCQEIDTIERLRNIIAILSSLVKMALNSVELH</sequence>
<dbReference type="Proteomes" id="UP000237000">
    <property type="component" value="Unassembled WGS sequence"/>
</dbReference>
<evidence type="ECO:0000313" key="2">
    <source>
        <dbReference type="Proteomes" id="UP000237000"/>
    </source>
</evidence>
<dbReference type="EMBL" id="JXTC01000261">
    <property type="protein sequence ID" value="PON74452.1"/>
    <property type="molecule type" value="Genomic_DNA"/>
</dbReference>
<comment type="caution">
    <text evidence="1">The sequence shown here is derived from an EMBL/GenBank/DDBJ whole genome shotgun (WGS) entry which is preliminary data.</text>
</comment>
<protein>
    <submittedName>
        <fullName evidence="1">Uncharacterized protein</fullName>
    </submittedName>
</protein>
<reference evidence="2" key="1">
    <citation type="submission" date="2016-06" db="EMBL/GenBank/DDBJ databases">
        <title>Parallel loss of symbiosis genes in relatives of nitrogen-fixing non-legume Parasponia.</title>
        <authorList>
            <person name="Van Velzen R."/>
            <person name="Holmer R."/>
            <person name="Bu F."/>
            <person name="Rutten L."/>
            <person name="Van Zeijl A."/>
            <person name="Liu W."/>
            <person name="Santuari L."/>
            <person name="Cao Q."/>
            <person name="Sharma T."/>
            <person name="Shen D."/>
            <person name="Roswanjaya Y."/>
            <person name="Wardhani T."/>
            <person name="Kalhor M.S."/>
            <person name="Jansen J."/>
            <person name="Van den Hoogen J."/>
            <person name="Gungor B."/>
            <person name="Hartog M."/>
            <person name="Hontelez J."/>
            <person name="Verver J."/>
            <person name="Yang W.-C."/>
            <person name="Schijlen E."/>
            <person name="Repin R."/>
            <person name="Schilthuizen M."/>
            <person name="Schranz E."/>
            <person name="Heidstra R."/>
            <person name="Miyata K."/>
            <person name="Fedorova E."/>
            <person name="Kohlen W."/>
            <person name="Bisseling T."/>
            <person name="Smit S."/>
            <person name="Geurts R."/>
        </authorList>
    </citation>
    <scope>NUCLEOTIDE SEQUENCE [LARGE SCALE GENOMIC DNA]</scope>
    <source>
        <strain evidence="2">cv. RG33-2</strain>
    </source>
</reference>
<evidence type="ECO:0000313" key="1">
    <source>
        <dbReference type="EMBL" id="PON74452.1"/>
    </source>
</evidence>
<name>A0A2P5DMD1_TREOI</name>
<accession>A0A2P5DMD1</accession>